<keyword evidence="5 10" id="KW-0812">Transmembrane</keyword>
<dbReference type="InterPro" id="IPR055373">
    <property type="entry name" value="Ribophorin_II_N"/>
</dbReference>
<feature type="transmembrane region" description="Helical" evidence="10">
    <location>
        <begin position="668"/>
        <end position="686"/>
    </location>
</feature>
<gene>
    <name evidence="15" type="ORF">MKW94_012870</name>
</gene>
<keyword evidence="16" id="KW-1185">Reference proteome</keyword>
<evidence type="ECO:0000256" key="9">
    <source>
        <dbReference type="ARBA" id="ARBA00023136"/>
    </source>
</evidence>
<evidence type="ECO:0000313" key="15">
    <source>
        <dbReference type="EMBL" id="MCL7042386.1"/>
    </source>
</evidence>
<keyword evidence="9 10" id="KW-0472">Membrane</keyword>
<evidence type="ECO:0000256" key="2">
    <source>
        <dbReference type="ARBA" id="ARBA00004477"/>
    </source>
</evidence>
<feature type="domain" description="Ribophorin II third" evidence="12">
    <location>
        <begin position="430"/>
        <end position="553"/>
    </location>
</feature>
<evidence type="ECO:0000259" key="13">
    <source>
        <dbReference type="Pfam" id="PF23861"/>
    </source>
</evidence>
<feature type="chain" id="PRO_5041486651" description="Dolichyl-diphosphooligosaccharide--protein glycosyltransferase subunit 2" evidence="10">
    <location>
        <begin position="25"/>
        <end position="695"/>
    </location>
</feature>
<feature type="signal peptide" evidence="10">
    <location>
        <begin position="1"/>
        <end position="24"/>
    </location>
</feature>
<comment type="subunit">
    <text evidence="10">Component of the oligosaccharyltransferase (OST) complex.</text>
</comment>
<evidence type="ECO:0000313" key="16">
    <source>
        <dbReference type="Proteomes" id="UP001177140"/>
    </source>
</evidence>
<evidence type="ECO:0000259" key="11">
    <source>
        <dbReference type="Pfam" id="PF05817"/>
    </source>
</evidence>
<evidence type="ECO:0000256" key="3">
    <source>
        <dbReference type="ARBA" id="ARBA00004922"/>
    </source>
</evidence>
<dbReference type="AlphaFoldDB" id="A0AA41VJG9"/>
<evidence type="ECO:0000259" key="12">
    <source>
        <dbReference type="Pfam" id="PF23860"/>
    </source>
</evidence>
<keyword evidence="6 10" id="KW-0732">Signal</keyword>
<dbReference type="Proteomes" id="UP001177140">
    <property type="component" value="Unassembled WGS sequence"/>
</dbReference>
<keyword evidence="7 10" id="KW-0256">Endoplasmic reticulum</keyword>
<protein>
    <recommendedName>
        <fullName evidence="10">Dolichyl-diphosphooligosaccharide--protein glycosyltransferase subunit 2</fullName>
    </recommendedName>
    <alternativeName>
        <fullName evidence="10">Ribophorin-2</fullName>
    </alternativeName>
</protein>
<dbReference type="EMBL" id="JAJJMA010234764">
    <property type="protein sequence ID" value="MCL7042386.1"/>
    <property type="molecule type" value="Genomic_DNA"/>
</dbReference>
<dbReference type="PANTHER" id="PTHR12640:SF0">
    <property type="entry name" value="DOLICHYL-DIPHOSPHOOLIGOSACCHARIDE--PROTEIN GLYCOSYLTRANSFERASE SUBUNIT 2"/>
    <property type="match status" value="1"/>
</dbReference>
<evidence type="ECO:0000256" key="6">
    <source>
        <dbReference type="ARBA" id="ARBA00022729"/>
    </source>
</evidence>
<feature type="domain" description="Ribophorin II N-terminal" evidence="11">
    <location>
        <begin position="30"/>
        <end position="306"/>
    </location>
</feature>
<evidence type="ECO:0000256" key="10">
    <source>
        <dbReference type="RuleBase" id="RU366029"/>
    </source>
</evidence>
<dbReference type="Pfam" id="PF23860">
    <property type="entry name" value="Ribophorin_II_3rd"/>
    <property type="match status" value="1"/>
</dbReference>
<dbReference type="InterPro" id="IPR056790">
    <property type="entry name" value="Ribophorin_II_C"/>
</dbReference>
<comment type="subcellular location">
    <subcellularLocation>
        <location evidence="2 10">Endoplasmic reticulum membrane</location>
        <topology evidence="2 10">Multi-pass membrane protein</topology>
    </subcellularLocation>
</comment>
<dbReference type="InterPro" id="IPR055374">
    <property type="entry name" value="Ribophorin_II_3rd"/>
</dbReference>
<evidence type="ECO:0000256" key="8">
    <source>
        <dbReference type="ARBA" id="ARBA00022989"/>
    </source>
</evidence>
<feature type="domain" description="Ribophorin II second" evidence="13">
    <location>
        <begin position="315"/>
        <end position="421"/>
    </location>
</feature>
<evidence type="ECO:0000256" key="7">
    <source>
        <dbReference type="ARBA" id="ARBA00022824"/>
    </source>
</evidence>
<comment type="similarity">
    <text evidence="4 10">Belongs to the SWP1 family.</text>
</comment>
<comment type="pathway">
    <text evidence="3 10">Protein modification; protein glycosylation.</text>
</comment>
<name>A0AA41VJG9_PAPNU</name>
<keyword evidence="8 10" id="KW-1133">Transmembrane helix</keyword>
<comment type="caution">
    <text evidence="15">The sequence shown here is derived from an EMBL/GenBank/DDBJ whole genome shotgun (WGS) entry which is preliminary data.</text>
</comment>
<dbReference type="Pfam" id="PF25147">
    <property type="entry name" value="Ribophorin_II_C"/>
    <property type="match status" value="1"/>
</dbReference>
<proteinExistence type="inferred from homology"/>
<feature type="transmembrane region" description="Helical" evidence="10">
    <location>
        <begin position="638"/>
        <end position="656"/>
    </location>
</feature>
<dbReference type="PANTHER" id="PTHR12640">
    <property type="entry name" value="RIBOPHORIN II"/>
    <property type="match status" value="1"/>
</dbReference>
<feature type="domain" description="Ribophorin II C-terminal" evidence="14">
    <location>
        <begin position="586"/>
        <end position="686"/>
    </location>
</feature>
<dbReference type="InterPro" id="IPR008814">
    <property type="entry name" value="Swp1"/>
</dbReference>
<reference evidence="15" key="1">
    <citation type="submission" date="2022-03" db="EMBL/GenBank/DDBJ databases">
        <title>A functionally conserved STORR gene fusion in Papaver species that diverged 16.8 million years ago.</title>
        <authorList>
            <person name="Catania T."/>
        </authorList>
    </citation>
    <scope>NUCLEOTIDE SEQUENCE</scope>
    <source>
        <strain evidence="15">S-191538</strain>
    </source>
</reference>
<evidence type="ECO:0000256" key="4">
    <source>
        <dbReference type="ARBA" id="ARBA00009038"/>
    </source>
</evidence>
<dbReference type="Pfam" id="PF05817">
    <property type="entry name" value="Ribophorin_II"/>
    <property type="match status" value="1"/>
</dbReference>
<dbReference type="GO" id="GO:0008250">
    <property type="term" value="C:oligosaccharyltransferase complex"/>
    <property type="evidence" value="ECO:0007669"/>
    <property type="project" value="UniProtKB-UniRule"/>
</dbReference>
<sequence length="695" mass="75791">MRSSMARNLGFLFVLISVVAICEASLFQPISENHRSAALEFFSPVDGSFTSLEESYEAVRTFQILGVEKSTVSSTSTCPLVAKYLQSSSSPKDLFYALKVNSFLNCKVEATIFAGISSKLQAAVKDASSVLDYYYSVGSLVLIKDKGADGNALLADGDGTFHSIKALSHSDGRWRLNSKSAESSIYIAGLALEALAGVVALSSTEIDQSLIGTVKNDIVKLFDSLEKYDDGASYFNEKLTNAREDQGPISTSASVVRGLAAFAAVIDGKINLPGDKILGLAKYFLGVGVPGSAKDLYNQIDSLHNLENNRVSVPLIVSLPATVVSLTDIKQLKVKVTTVFGSSAPPLTVKLVQAFQPNSKDTPLIENQELKFNPESNAHSLEVLPLGFDIGKYVFVFRVLLHDSEHKKIYATGGQTQVPIYFTGSIKVDNAEIAVLDSDLQSTGNKNKLDLSGDTSLSLSADHLQKLQLAFQLTTSLGNSFKPGQVFLKLTLETKVEHIFVVGSSGSQFEILLDFLRLVEKFYYLSGRYSIQLTVGDAAMENSFHRDLGHIELDLPKAPEKATPALLQPADPYSRYGPKPEISHIFRLPEKRPRQELSLAFLVLVFVPLIGFILGLLRLGVNLKKFPTSESSPRVHAALFHVFLAAILGWYLLFWLKMDLFTTLKQLGILGAMLLYFGHRTLSYLASGSSKQKSA</sequence>
<evidence type="ECO:0000256" key="5">
    <source>
        <dbReference type="ARBA" id="ARBA00022692"/>
    </source>
</evidence>
<dbReference type="GO" id="GO:0006487">
    <property type="term" value="P:protein N-linked glycosylation"/>
    <property type="evidence" value="ECO:0007669"/>
    <property type="project" value="UniProtKB-UniRule"/>
</dbReference>
<organism evidence="15 16">
    <name type="scientific">Papaver nudicaule</name>
    <name type="common">Iceland poppy</name>
    <dbReference type="NCBI Taxonomy" id="74823"/>
    <lineage>
        <taxon>Eukaryota</taxon>
        <taxon>Viridiplantae</taxon>
        <taxon>Streptophyta</taxon>
        <taxon>Embryophyta</taxon>
        <taxon>Tracheophyta</taxon>
        <taxon>Spermatophyta</taxon>
        <taxon>Magnoliopsida</taxon>
        <taxon>Ranunculales</taxon>
        <taxon>Papaveraceae</taxon>
        <taxon>Papaveroideae</taxon>
        <taxon>Papaver</taxon>
    </lineage>
</organism>
<dbReference type="Pfam" id="PF23861">
    <property type="entry name" value="Ribophorin_II_2nd"/>
    <property type="match status" value="1"/>
</dbReference>
<evidence type="ECO:0000259" key="14">
    <source>
        <dbReference type="Pfam" id="PF25147"/>
    </source>
</evidence>
<accession>A0AA41VJG9</accession>
<dbReference type="InterPro" id="IPR055375">
    <property type="entry name" value="Ribophorin_II_2nd"/>
</dbReference>
<comment type="function">
    <text evidence="1 10">Subunit of the oligosaccharyl transferase (OST) complex that catalyzes the initial transfer of a defined glycan (Glc(3)Man(9)GlcNAc(2) in eukaryotes) from the lipid carrier dolichol-pyrophosphate to an asparagine residue within an Asn-X-Ser/Thr consensus motif in nascent polypeptide chains, the first step in protein N-glycosylation. N-glycosylation occurs cotranslationally and the complex associates with the Sec61 complex at the channel-forming translocon complex that mediates protein translocation across the endoplasmic reticulum (ER). All subunits are required for a maximal enzyme activity.</text>
</comment>
<evidence type="ECO:0000256" key="1">
    <source>
        <dbReference type="ARBA" id="ARBA00002791"/>
    </source>
</evidence>
<feature type="transmembrane region" description="Helical" evidence="10">
    <location>
        <begin position="597"/>
        <end position="617"/>
    </location>
</feature>